<evidence type="ECO:0000256" key="3">
    <source>
        <dbReference type="ARBA" id="ARBA00022553"/>
    </source>
</evidence>
<dbReference type="GO" id="GO:0005524">
    <property type="term" value="F:ATP binding"/>
    <property type="evidence" value="ECO:0007669"/>
    <property type="project" value="UniProtKB-KW"/>
</dbReference>
<keyword evidence="4" id="KW-0808">Transferase</keyword>
<dbReference type="PANTHER" id="PTHR43711">
    <property type="entry name" value="TWO-COMPONENT HISTIDINE KINASE"/>
    <property type="match status" value="1"/>
</dbReference>
<dbReference type="PROSITE" id="PS50109">
    <property type="entry name" value="HIS_KIN"/>
    <property type="match status" value="1"/>
</dbReference>
<dbReference type="InterPro" id="IPR036890">
    <property type="entry name" value="HATPase_C_sf"/>
</dbReference>
<dbReference type="CDD" id="cd00082">
    <property type="entry name" value="HisKA"/>
    <property type="match status" value="1"/>
</dbReference>
<proteinExistence type="predicted"/>
<keyword evidence="7" id="KW-0175">Coiled coil</keyword>
<dbReference type="GO" id="GO:0000155">
    <property type="term" value="F:phosphorelay sensor kinase activity"/>
    <property type="evidence" value="ECO:0007669"/>
    <property type="project" value="InterPro"/>
</dbReference>
<keyword evidence="6" id="KW-0902">Two-component regulatory system</keyword>
<dbReference type="RefSeq" id="WP_005785414.1">
    <property type="nucleotide sequence ID" value="NZ_CDQM01000018.1"/>
</dbReference>
<evidence type="ECO:0000256" key="9">
    <source>
        <dbReference type="SAM" id="SignalP"/>
    </source>
</evidence>
<keyword evidence="8" id="KW-0472">Membrane</keyword>
<dbReference type="SMART" id="SM00388">
    <property type="entry name" value="HisKA"/>
    <property type="match status" value="1"/>
</dbReference>
<dbReference type="PRINTS" id="PR00344">
    <property type="entry name" value="BCTRLSENSOR"/>
</dbReference>
<dbReference type="InterPro" id="IPR003661">
    <property type="entry name" value="HisK_dim/P_dom"/>
</dbReference>
<feature type="transmembrane region" description="Helical" evidence="8">
    <location>
        <begin position="369"/>
        <end position="388"/>
    </location>
</feature>
<evidence type="ECO:0000313" key="11">
    <source>
        <dbReference type="EMBL" id="KAA4754084.1"/>
    </source>
</evidence>
<keyword evidence="8" id="KW-0812">Transmembrane</keyword>
<protein>
    <recommendedName>
        <fullName evidence="2">histidine kinase</fullName>
        <ecNumber evidence="2">2.7.13.3</ecNumber>
    </recommendedName>
</protein>
<evidence type="ECO:0000313" key="14">
    <source>
        <dbReference type="Proteomes" id="UP000429838"/>
    </source>
</evidence>
<feature type="domain" description="Histidine kinase" evidence="10">
    <location>
        <begin position="417"/>
        <end position="629"/>
    </location>
</feature>
<evidence type="ECO:0000256" key="6">
    <source>
        <dbReference type="ARBA" id="ARBA00023012"/>
    </source>
</evidence>
<dbReference type="InterPro" id="IPR005467">
    <property type="entry name" value="His_kinase_dom"/>
</dbReference>
<keyword evidence="3" id="KW-0597">Phosphoprotein</keyword>
<gene>
    <name evidence="12" type="ORF">F2Z25_13860</name>
    <name evidence="11" type="ORF">F3B44_07890</name>
    <name evidence="13" type="ORF">O1420_01495</name>
</gene>
<evidence type="ECO:0000313" key="13">
    <source>
        <dbReference type="EMBL" id="MCZ2570064.1"/>
    </source>
</evidence>
<evidence type="ECO:0000313" key="12">
    <source>
        <dbReference type="EMBL" id="KAA5206958.1"/>
    </source>
</evidence>
<evidence type="ECO:0000256" key="5">
    <source>
        <dbReference type="ARBA" id="ARBA00022777"/>
    </source>
</evidence>
<dbReference type="AlphaFoldDB" id="A0A5M5PRL0"/>
<evidence type="ECO:0000256" key="4">
    <source>
        <dbReference type="ARBA" id="ARBA00022679"/>
    </source>
</evidence>
<dbReference type="SUPFAM" id="SSF47384">
    <property type="entry name" value="Homodimeric domain of signal transducing histidine kinase"/>
    <property type="match status" value="1"/>
</dbReference>
<evidence type="ECO:0000256" key="2">
    <source>
        <dbReference type="ARBA" id="ARBA00012438"/>
    </source>
</evidence>
<keyword evidence="13" id="KW-0067">ATP-binding</keyword>
<feature type="coiled-coil region" evidence="7">
    <location>
        <begin position="390"/>
        <end position="417"/>
    </location>
</feature>
<dbReference type="EC" id="2.7.13.3" evidence="2"/>
<evidence type="ECO:0000256" key="1">
    <source>
        <dbReference type="ARBA" id="ARBA00000085"/>
    </source>
</evidence>
<dbReference type="InterPro" id="IPR050736">
    <property type="entry name" value="Sensor_HK_Regulatory"/>
</dbReference>
<keyword evidence="8" id="KW-1133">Transmembrane helix</keyword>
<dbReference type="Proteomes" id="UP001078742">
    <property type="component" value="Unassembled WGS sequence"/>
</dbReference>
<dbReference type="FunFam" id="3.30.565.10:FF:000006">
    <property type="entry name" value="Sensor histidine kinase WalK"/>
    <property type="match status" value="1"/>
</dbReference>
<feature type="chain" id="PRO_5040005500" description="histidine kinase" evidence="9">
    <location>
        <begin position="26"/>
        <end position="633"/>
    </location>
</feature>
<accession>A0A5M5PRL0</accession>
<dbReference type="CDD" id="cd16922">
    <property type="entry name" value="HATPase_EvgS-ArcB-TorS-like"/>
    <property type="match status" value="1"/>
</dbReference>
<dbReference type="Proteomes" id="UP000429838">
    <property type="component" value="Unassembled WGS sequence"/>
</dbReference>
<dbReference type="Gene3D" id="3.30.565.10">
    <property type="entry name" value="Histidine kinase-like ATPase, C-terminal domain"/>
    <property type="match status" value="1"/>
</dbReference>
<dbReference type="Pfam" id="PF02518">
    <property type="entry name" value="HATPase_c"/>
    <property type="match status" value="1"/>
</dbReference>
<dbReference type="InterPro" id="IPR003594">
    <property type="entry name" value="HATPase_dom"/>
</dbReference>
<evidence type="ECO:0000313" key="15">
    <source>
        <dbReference type="Proteomes" id="UP000479773"/>
    </source>
</evidence>
<comment type="caution">
    <text evidence="12">The sequence shown here is derived from an EMBL/GenBank/DDBJ whole genome shotgun (WGS) entry which is preliminary data.</text>
</comment>
<evidence type="ECO:0000256" key="7">
    <source>
        <dbReference type="SAM" id="Coils"/>
    </source>
</evidence>
<feature type="signal peptide" evidence="9">
    <location>
        <begin position="1"/>
        <end position="25"/>
    </location>
</feature>
<keyword evidence="5 12" id="KW-0418">Kinase</keyword>
<dbReference type="Gene3D" id="3.40.50.2300">
    <property type="match status" value="2"/>
</dbReference>
<keyword evidence="9" id="KW-0732">Signal</keyword>
<evidence type="ECO:0000256" key="8">
    <source>
        <dbReference type="SAM" id="Phobius"/>
    </source>
</evidence>
<reference evidence="14 15" key="1">
    <citation type="journal article" date="2019" name="Nat. Med.">
        <title>A library of human gut bacterial isolates paired with longitudinal multiomics data enables mechanistic microbiome research.</title>
        <authorList>
            <person name="Poyet M."/>
            <person name="Groussin M."/>
            <person name="Gibbons S.M."/>
            <person name="Avila-Pacheco J."/>
            <person name="Jiang X."/>
            <person name="Kearney S.M."/>
            <person name="Perrotta A.R."/>
            <person name="Berdy B."/>
            <person name="Zhao S."/>
            <person name="Lieberman T.D."/>
            <person name="Swanson P.K."/>
            <person name="Smith M."/>
            <person name="Roesemann S."/>
            <person name="Alexander J.E."/>
            <person name="Rich S.A."/>
            <person name="Livny J."/>
            <person name="Vlamakis H."/>
            <person name="Clish C."/>
            <person name="Bullock K."/>
            <person name="Deik A."/>
            <person name="Scott J."/>
            <person name="Pierce K.A."/>
            <person name="Xavier R.J."/>
            <person name="Alm E.J."/>
        </authorList>
    </citation>
    <scope>NUCLEOTIDE SEQUENCE [LARGE SCALE GENOMIC DNA]</scope>
    <source>
        <strain evidence="12 14">BIOML-A1</strain>
        <strain evidence="11 15">BIOML-A106</strain>
    </source>
</reference>
<sequence>MKQTPFRCLCLLLILLGAVHSRLSAHTDKTREDVLFLNSINFNLPWAKDVFWYTHQALQKKNISVKAESLSVPALCNRKEAAAVVEQLRRKYDVPPRLIVFIGDPGWIVCRELFDDVWKDVPVIITNARDRLPATLDILLSHEELTESNTVPAYEWRKGYNVTTLGQVYYVKETIGLMRQLMPDMKRLAFISDDRYISEAVRGDVEQAMTGSFPELAFEQLSTRNISTEMLLDTLKSYDKTTGLIYYSWFETHNQDDNNYLFDHIQEIITRFVHSPLFLLAPEDLSNNTFAGGYYVSVESFGDSLLQLIHRVLEGEFPRDIPPALGGKPAAYLCYPALQSYDIPVSLYPKEAVYINLPVSFFEQYKKEILMTVVLLLVVVSAVGYYIHILKRAHQRMKEAQLKAEEANQLKSAFLANMSHEIRTPLNAIVGFSNLLSMVEDKEEMLEYAGIIETNTELLLQLINDILDMSKIESGMYDFHVTQVDANQLMSEVEQVARLRIRTDEVSLSFAERLPQCVFHTDKNRLIQVLTNLVVNAIKFTSQGEIQIGYRLQDAHTLYFYVSDTGCGMSAEQCEHVFERFVKYNTFIQGTGLGLSICKMIIEKLGGEIGVQSESGKGSVFWFTLPYRASASL</sequence>
<dbReference type="InterPro" id="IPR004358">
    <property type="entry name" value="Sig_transdc_His_kin-like_C"/>
</dbReference>
<keyword evidence="13" id="KW-0547">Nucleotide-binding</keyword>
<dbReference type="Gene3D" id="1.10.287.130">
    <property type="match status" value="1"/>
</dbReference>
<dbReference type="EMBL" id="VWEQ01000005">
    <property type="protein sequence ID" value="KAA4754084.1"/>
    <property type="molecule type" value="Genomic_DNA"/>
</dbReference>
<dbReference type="Proteomes" id="UP000479773">
    <property type="component" value="Unassembled WGS sequence"/>
</dbReference>
<organism evidence="12 14">
    <name type="scientific">Bacteroides fragilis</name>
    <dbReference type="NCBI Taxonomy" id="817"/>
    <lineage>
        <taxon>Bacteria</taxon>
        <taxon>Pseudomonadati</taxon>
        <taxon>Bacteroidota</taxon>
        <taxon>Bacteroidia</taxon>
        <taxon>Bacteroidales</taxon>
        <taxon>Bacteroidaceae</taxon>
        <taxon>Bacteroides</taxon>
    </lineage>
</organism>
<dbReference type="InterPro" id="IPR036097">
    <property type="entry name" value="HisK_dim/P_sf"/>
</dbReference>
<reference evidence="13" key="2">
    <citation type="submission" date="2022-12" db="EMBL/GenBank/DDBJ databases">
        <title>Development of a Multilocus Sequence Typing Scheme for Bacteroides fragilis Based on Whole Genome Sequencing Data and Clinical Application.</title>
        <authorList>
            <person name="Nielsen F.D."/>
            <person name="Justesen U.S."/>
        </authorList>
    </citation>
    <scope>NUCLEOTIDE SEQUENCE</scope>
    <source>
        <strain evidence="13">BF_BC_VIB_DK_2012_57</strain>
    </source>
</reference>
<name>A0A5M5PRL0_BACFG</name>
<comment type="catalytic activity">
    <reaction evidence="1">
        <text>ATP + protein L-histidine = ADP + protein N-phospho-L-histidine.</text>
        <dbReference type="EC" id="2.7.13.3"/>
    </reaction>
</comment>
<dbReference type="SUPFAM" id="SSF55874">
    <property type="entry name" value="ATPase domain of HSP90 chaperone/DNA topoisomerase II/histidine kinase"/>
    <property type="match status" value="1"/>
</dbReference>
<dbReference type="EMBL" id="VWAQ01000011">
    <property type="protein sequence ID" value="KAA5206958.1"/>
    <property type="molecule type" value="Genomic_DNA"/>
</dbReference>
<dbReference type="EMBL" id="JAPUAV010000001">
    <property type="protein sequence ID" value="MCZ2570064.1"/>
    <property type="molecule type" value="Genomic_DNA"/>
</dbReference>
<evidence type="ECO:0000259" key="10">
    <source>
        <dbReference type="PROSITE" id="PS50109"/>
    </source>
</evidence>
<dbReference type="SMART" id="SM00387">
    <property type="entry name" value="HATPase_c"/>
    <property type="match status" value="1"/>
</dbReference>
<dbReference type="PANTHER" id="PTHR43711:SF31">
    <property type="entry name" value="HISTIDINE KINASE"/>
    <property type="match status" value="1"/>
</dbReference>
<dbReference type="Pfam" id="PF00512">
    <property type="entry name" value="HisKA"/>
    <property type="match status" value="1"/>
</dbReference>